<dbReference type="InParanoid" id="K1V7R7"/>
<dbReference type="AlphaFoldDB" id="K1V7R7"/>
<evidence type="ECO:0000313" key="1">
    <source>
        <dbReference type="EMBL" id="EKD00040.1"/>
    </source>
</evidence>
<evidence type="ECO:0000313" key="2">
    <source>
        <dbReference type="Proteomes" id="UP000006757"/>
    </source>
</evidence>
<sequence length="205" mass="22408">MITLSTLATTGSAHSCHKLPIKLGPDPPPSHLNCELPFVGKAYTAAQIRSAGLDADSTRWPPILSRPVTFASLQRDLDALCARADSLDHSNVYSLPSERPSPHFVLVAAIPGLVLMEPASRRVIPGLAFCLVLAVRLATWNRPVPELGIFQCDLPPPVVPSTRYHPDGAFEQWPSSTRYHPDLGHLDVEKESRSAQYKVPPRRGI</sequence>
<name>K1V7R7_TRIAC</name>
<keyword evidence="2" id="KW-1185">Reference proteome</keyword>
<organism evidence="1 2">
    <name type="scientific">Trichosporon asahii var. asahii (strain CBS 8904)</name>
    <name type="common">Yeast</name>
    <dbReference type="NCBI Taxonomy" id="1220162"/>
    <lineage>
        <taxon>Eukaryota</taxon>
        <taxon>Fungi</taxon>
        <taxon>Dikarya</taxon>
        <taxon>Basidiomycota</taxon>
        <taxon>Agaricomycotina</taxon>
        <taxon>Tremellomycetes</taxon>
        <taxon>Trichosporonales</taxon>
        <taxon>Trichosporonaceae</taxon>
        <taxon>Trichosporon</taxon>
    </lineage>
</organism>
<dbReference type="EMBL" id="AMBO01000352">
    <property type="protein sequence ID" value="EKD00040.1"/>
    <property type="molecule type" value="Genomic_DNA"/>
</dbReference>
<reference evidence="1 2" key="1">
    <citation type="journal article" date="2012" name="Eukaryot. Cell">
        <title>Genome sequence of the Trichosporon asahii environmental strain CBS 8904.</title>
        <authorList>
            <person name="Yang R.Y."/>
            <person name="Li H.T."/>
            <person name="Zhu H."/>
            <person name="Zhou G.P."/>
            <person name="Wang M."/>
            <person name="Wang L."/>
        </authorList>
    </citation>
    <scope>NUCLEOTIDE SEQUENCE [LARGE SCALE GENOMIC DNA]</scope>
    <source>
        <strain evidence="1 2">CBS 8904</strain>
    </source>
</reference>
<comment type="caution">
    <text evidence="1">The sequence shown here is derived from an EMBL/GenBank/DDBJ whole genome shotgun (WGS) entry which is preliminary data.</text>
</comment>
<dbReference type="Proteomes" id="UP000006757">
    <property type="component" value="Unassembled WGS sequence"/>
</dbReference>
<proteinExistence type="predicted"/>
<accession>K1V7R7</accession>
<protein>
    <submittedName>
        <fullName evidence="1">Uncharacterized protein</fullName>
    </submittedName>
</protein>
<gene>
    <name evidence="1" type="ORF">A1Q2_05698</name>
</gene>
<dbReference type="HOGENOM" id="CLU_1338369_0_0_1"/>